<feature type="domain" description="EGF-like" evidence="3">
    <location>
        <begin position="26"/>
        <end position="64"/>
    </location>
</feature>
<dbReference type="PANTHER" id="PTHR22963:SF39">
    <property type="entry name" value="DUMPY"/>
    <property type="match status" value="1"/>
</dbReference>
<feature type="disulfide bond" evidence="2">
    <location>
        <begin position="88"/>
        <end position="98"/>
    </location>
</feature>
<dbReference type="Proteomes" id="UP000504606">
    <property type="component" value="Unplaced"/>
</dbReference>
<evidence type="ECO:0000256" key="2">
    <source>
        <dbReference type="PROSITE-ProRule" id="PRU00076"/>
    </source>
</evidence>
<dbReference type="PROSITE" id="PS01186">
    <property type="entry name" value="EGF_2"/>
    <property type="match status" value="5"/>
</dbReference>
<dbReference type="SUPFAM" id="SSF57184">
    <property type="entry name" value="Growth factor receptor domain"/>
    <property type="match status" value="3"/>
</dbReference>
<evidence type="ECO:0000313" key="5">
    <source>
        <dbReference type="RefSeq" id="XP_052132933.1"/>
    </source>
</evidence>
<keyword evidence="1 2" id="KW-1015">Disulfide bond</keyword>
<dbReference type="SMART" id="SM00181">
    <property type="entry name" value="EGF"/>
    <property type="match status" value="8"/>
</dbReference>
<sequence length="476" mass="49886">MSCMPDSLSLLSPTRLPTAVAVLEEPVNPCRPSPCGPNSQCREVNGQAVCSCLPTFVGSPPACRPECTVSAECTQTMACIGMKCVNPCPGPCAQNARCYVRNHSPICSCPAGYTGDPFSRCSPIPPPPPVFAEPVHVDPCVPSPCGSNAECRRVGDSPSCSCRPGYFGSPPNCRPECTINSECASNLACMQLKCRDPCPGSCGANAQCTVITHVPVCTCVEGYTGDPFVSCHPKPPPQAEPIETDPCNPSPCGPNAQCRDGICTCLPEYQGDPYRGCRPECIMSSECPRNKACMRYKCKDPCPGTCGQGALCEVINHIPTCTCPPGTEGSPFVSCRPVQQEPVYTNPCSPSPCGPNSQCREVNGQAVCSCVPGYIGSPPTCRPECVVNAECPLNQACSNQKCRDPCPGTCGVGARCNVVNHNPICSCPSGYTGDPFIRCHLKPPEPTSAPTLPCQPSPCGANAECRVAGDQPSCSC</sequence>
<dbReference type="SUPFAM" id="SSF90148">
    <property type="entry name" value="DPY module"/>
    <property type="match status" value="3"/>
</dbReference>
<dbReference type="Pfam" id="PF21164">
    <property type="entry name" value="Dumpy_DPY"/>
    <property type="match status" value="4"/>
</dbReference>
<evidence type="ECO:0000313" key="4">
    <source>
        <dbReference type="Proteomes" id="UP000504606"/>
    </source>
</evidence>
<dbReference type="OrthoDB" id="4405280at2759"/>
<dbReference type="KEGG" id="foc:127752218"/>
<keyword evidence="2" id="KW-0245">EGF-like domain</keyword>
<dbReference type="PROSITE" id="PS50026">
    <property type="entry name" value="EGF_3"/>
    <property type="match status" value="5"/>
</dbReference>
<organism evidence="4 5">
    <name type="scientific">Frankliniella occidentalis</name>
    <name type="common">Western flower thrips</name>
    <name type="synonym">Euthrips occidentalis</name>
    <dbReference type="NCBI Taxonomy" id="133901"/>
    <lineage>
        <taxon>Eukaryota</taxon>
        <taxon>Metazoa</taxon>
        <taxon>Ecdysozoa</taxon>
        <taxon>Arthropoda</taxon>
        <taxon>Hexapoda</taxon>
        <taxon>Insecta</taxon>
        <taxon>Pterygota</taxon>
        <taxon>Neoptera</taxon>
        <taxon>Paraneoptera</taxon>
        <taxon>Thysanoptera</taxon>
        <taxon>Terebrantia</taxon>
        <taxon>Thripoidea</taxon>
        <taxon>Thripidae</taxon>
        <taxon>Frankliniella</taxon>
    </lineage>
</organism>
<dbReference type="Gene3D" id="2.10.25.10">
    <property type="entry name" value="Laminin"/>
    <property type="match status" value="3"/>
</dbReference>
<dbReference type="Pfam" id="PF00008">
    <property type="entry name" value="EGF"/>
    <property type="match status" value="1"/>
</dbReference>
<dbReference type="AlphaFoldDB" id="A0A9C6XBT4"/>
<protein>
    <submittedName>
        <fullName evidence="5">Neurogenic locus notch homolog protein 4-like</fullName>
    </submittedName>
</protein>
<feature type="non-terminal residue" evidence="5">
    <location>
        <position position="476"/>
    </location>
</feature>
<proteinExistence type="predicted"/>
<dbReference type="GO" id="GO:0005509">
    <property type="term" value="F:calcium ion binding"/>
    <property type="evidence" value="ECO:0007669"/>
    <property type="project" value="InterPro"/>
</dbReference>
<reference evidence="5" key="1">
    <citation type="submission" date="2025-08" db="UniProtKB">
        <authorList>
            <consortium name="RefSeq"/>
        </authorList>
    </citation>
    <scope>IDENTIFICATION</scope>
    <source>
        <tissue evidence="5">Whole organism</tissue>
    </source>
</reference>
<keyword evidence="4" id="KW-1185">Reference proteome</keyword>
<dbReference type="RefSeq" id="XP_052132933.1">
    <property type="nucleotide sequence ID" value="XM_052276973.1"/>
</dbReference>
<dbReference type="InterPro" id="IPR009030">
    <property type="entry name" value="Growth_fac_rcpt_cys_sf"/>
</dbReference>
<dbReference type="InterPro" id="IPR000742">
    <property type="entry name" value="EGF"/>
</dbReference>
<accession>A0A9C6XBT4</accession>
<feature type="domain" description="EGF-like" evidence="3">
    <location>
        <begin position="85"/>
        <end position="122"/>
    </location>
</feature>
<dbReference type="GeneID" id="127752218"/>
<evidence type="ECO:0000256" key="1">
    <source>
        <dbReference type="ARBA" id="ARBA00023157"/>
    </source>
</evidence>
<name>A0A9C6XBT4_FRAOC</name>
<comment type="caution">
    <text evidence="2">Lacks conserved residue(s) required for the propagation of feature annotation.</text>
</comment>
<feature type="domain" description="EGF-like" evidence="3">
    <location>
        <begin position="136"/>
        <end position="174"/>
    </location>
</feature>
<dbReference type="PANTHER" id="PTHR22963">
    <property type="entry name" value="ENDOGLIN-RELATED"/>
    <property type="match status" value="1"/>
</dbReference>
<feature type="domain" description="EGF-like" evidence="3">
    <location>
        <begin position="344"/>
        <end position="382"/>
    </location>
</feature>
<evidence type="ECO:0000259" key="3">
    <source>
        <dbReference type="PROSITE" id="PS50026"/>
    </source>
</evidence>
<dbReference type="InterPro" id="IPR048407">
    <property type="entry name" value="Dumpy_DPY"/>
</dbReference>
<dbReference type="InterPro" id="IPR001881">
    <property type="entry name" value="EGF-like_Ca-bd_dom"/>
</dbReference>
<feature type="disulfide bond" evidence="2">
    <location>
        <begin position="406"/>
        <end position="416"/>
    </location>
</feature>
<gene>
    <name evidence="5" type="primary">LOC127752218</name>
</gene>
<feature type="domain" description="EGF-like" evidence="3">
    <location>
        <begin position="403"/>
        <end position="440"/>
    </location>
</feature>
<dbReference type="SMART" id="SM00179">
    <property type="entry name" value="EGF_CA"/>
    <property type="match status" value="5"/>
</dbReference>